<accession>A0A7W2YIU6</accession>
<reference evidence="2 3" key="1">
    <citation type="submission" date="2020-07" db="EMBL/GenBank/DDBJ databases">
        <title>Halieaceae bacterium, F7430, whole genome shotgun sequencing project.</title>
        <authorList>
            <person name="Jiang S."/>
            <person name="Liu Z.W."/>
            <person name="Du Z.J."/>
        </authorList>
    </citation>
    <scope>NUCLEOTIDE SEQUENCE [LARGE SCALE GENOMIC DNA]</scope>
    <source>
        <strain evidence="2 3">F7430</strain>
    </source>
</reference>
<dbReference type="EMBL" id="JACFXU010000014">
    <property type="protein sequence ID" value="MBA6412881.1"/>
    <property type="molecule type" value="Genomic_DNA"/>
</dbReference>
<evidence type="ECO:0000259" key="1">
    <source>
        <dbReference type="Pfam" id="PF13577"/>
    </source>
</evidence>
<dbReference type="Proteomes" id="UP000539350">
    <property type="component" value="Unassembled WGS sequence"/>
</dbReference>
<organism evidence="2 3">
    <name type="scientific">Sediminihaliea albiluteola</name>
    <dbReference type="NCBI Taxonomy" id="2758564"/>
    <lineage>
        <taxon>Bacteria</taxon>
        <taxon>Pseudomonadati</taxon>
        <taxon>Pseudomonadota</taxon>
        <taxon>Gammaproteobacteria</taxon>
        <taxon>Cellvibrionales</taxon>
        <taxon>Halieaceae</taxon>
        <taxon>Sediminihaliea</taxon>
    </lineage>
</organism>
<keyword evidence="3" id="KW-1185">Reference proteome</keyword>
<dbReference type="RefSeq" id="WP_182171083.1">
    <property type="nucleotide sequence ID" value="NZ_JACFXU010000014.1"/>
</dbReference>
<dbReference type="SUPFAM" id="SSF54427">
    <property type="entry name" value="NTF2-like"/>
    <property type="match status" value="1"/>
</dbReference>
<evidence type="ECO:0000313" key="2">
    <source>
        <dbReference type="EMBL" id="MBA6412881.1"/>
    </source>
</evidence>
<dbReference type="Pfam" id="PF13577">
    <property type="entry name" value="SnoaL_4"/>
    <property type="match status" value="1"/>
</dbReference>
<dbReference type="CDD" id="cd00531">
    <property type="entry name" value="NTF2_like"/>
    <property type="match status" value="1"/>
</dbReference>
<protein>
    <submittedName>
        <fullName evidence="2">Nuclear transport factor 2 family protein</fullName>
    </submittedName>
</protein>
<name>A0A7W2YIU6_9GAMM</name>
<sequence>MSNTALDPRLEAMLDKQAITDLVYAYCNAADRHDNEKMRSLYHEDAIDEHGQFFEGSAMAFIDTLPSIQENMRILHHSVSTINITLDGDRAEGEIYIIAFHQVATDEGLIDVLIGGRYFDKYEKRNGIWKYSHRAVVADWVKVDNPSTVNLEHPMIEGSRIGKPGQEDPSYSFFELFKWGQGLHPKS</sequence>
<evidence type="ECO:0000313" key="3">
    <source>
        <dbReference type="Proteomes" id="UP000539350"/>
    </source>
</evidence>
<gene>
    <name evidence="2" type="ORF">H2508_07135</name>
</gene>
<feature type="domain" description="SnoaL-like" evidence="1">
    <location>
        <begin position="12"/>
        <end position="134"/>
    </location>
</feature>
<dbReference type="InterPro" id="IPR037401">
    <property type="entry name" value="SnoaL-like"/>
</dbReference>
<dbReference type="AlphaFoldDB" id="A0A7W2YIU6"/>
<comment type="caution">
    <text evidence="2">The sequence shown here is derived from an EMBL/GenBank/DDBJ whole genome shotgun (WGS) entry which is preliminary data.</text>
</comment>
<proteinExistence type="predicted"/>
<dbReference type="InterPro" id="IPR032710">
    <property type="entry name" value="NTF2-like_dom_sf"/>
</dbReference>
<dbReference type="Gene3D" id="3.10.450.50">
    <property type="match status" value="1"/>
</dbReference>